<dbReference type="EMBL" id="ABFK02000020">
    <property type="protein sequence ID" value="EDS03176.1"/>
    <property type="molecule type" value="Genomic_DNA"/>
</dbReference>
<dbReference type="Proteomes" id="UP000005819">
    <property type="component" value="Unassembled WGS sequence"/>
</dbReference>
<dbReference type="HOGENOM" id="CLU_3228690_0_0_10"/>
<reference evidence="1" key="2">
    <citation type="submission" date="2013-09" db="EMBL/GenBank/DDBJ databases">
        <title>Draft genome sequence of Alistipes putredinis (DSM 17216).</title>
        <authorList>
            <person name="Sudarsanam P."/>
            <person name="Ley R."/>
            <person name="Guruge J."/>
            <person name="Turnbaugh P.J."/>
            <person name="Mahowald M."/>
            <person name="Liep D."/>
            <person name="Gordon J."/>
        </authorList>
    </citation>
    <scope>NUCLEOTIDE SEQUENCE</scope>
    <source>
        <strain evidence="1">DSM 17216</strain>
    </source>
</reference>
<evidence type="ECO:0000313" key="1">
    <source>
        <dbReference type="EMBL" id="EDS03176.1"/>
    </source>
</evidence>
<accession>B0MZZ0</accession>
<evidence type="ECO:0000313" key="2">
    <source>
        <dbReference type="Proteomes" id="UP000005819"/>
    </source>
</evidence>
<keyword evidence="2" id="KW-1185">Reference proteome</keyword>
<gene>
    <name evidence="1" type="ORF">ALIPUT_02715</name>
</gene>
<organism evidence="1 2">
    <name type="scientific">Alistipes putredinis DSM 17216</name>
    <dbReference type="NCBI Taxonomy" id="445970"/>
    <lineage>
        <taxon>Bacteria</taxon>
        <taxon>Pseudomonadati</taxon>
        <taxon>Bacteroidota</taxon>
        <taxon>Bacteroidia</taxon>
        <taxon>Bacteroidales</taxon>
        <taxon>Rikenellaceae</taxon>
        <taxon>Alistipes</taxon>
    </lineage>
</organism>
<protein>
    <submittedName>
        <fullName evidence="1">Uncharacterized protein</fullName>
    </submittedName>
</protein>
<dbReference type="AlphaFoldDB" id="B0MZZ0"/>
<sequence>MRYFCSPNQKTVLRTRRIVELRSGPKNAKVAKEIPYSGVRSRR</sequence>
<name>B0MZZ0_9BACT</name>
<comment type="caution">
    <text evidence="1">The sequence shown here is derived from an EMBL/GenBank/DDBJ whole genome shotgun (WGS) entry which is preliminary data.</text>
</comment>
<proteinExistence type="predicted"/>
<reference evidence="1" key="1">
    <citation type="submission" date="2007-10" db="EMBL/GenBank/DDBJ databases">
        <authorList>
            <person name="Fulton L."/>
            <person name="Clifton S."/>
            <person name="Fulton B."/>
            <person name="Xu J."/>
            <person name="Minx P."/>
            <person name="Pepin K.H."/>
            <person name="Johnson M."/>
            <person name="Thiruvilangam P."/>
            <person name="Bhonagiri V."/>
            <person name="Nash W.E."/>
            <person name="Mardis E.R."/>
            <person name="Wilson R.K."/>
        </authorList>
    </citation>
    <scope>NUCLEOTIDE SEQUENCE [LARGE SCALE GENOMIC DNA]</scope>
    <source>
        <strain evidence="1">DSM 17216</strain>
    </source>
</reference>